<dbReference type="InterPro" id="IPR029063">
    <property type="entry name" value="SAM-dependent_MTases_sf"/>
</dbReference>
<dbReference type="GO" id="GO:0032259">
    <property type="term" value="P:methylation"/>
    <property type="evidence" value="ECO:0007669"/>
    <property type="project" value="UniProtKB-KW"/>
</dbReference>
<feature type="region of interest" description="Disordered" evidence="4">
    <location>
        <begin position="1035"/>
        <end position="1077"/>
    </location>
</feature>
<dbReference type="PANTHER" id="PTHR43712">
    <property type="entry name" value="PUTATIVE (AFU_ORTHOLOGUE AFUA_4G14580)-RELATED"/>
    <property type="match status" value="1"/>
</dbReference>
<dbReference type="AlphaFoldDB" id="Q5B2E5"/>
<feature type="compositionally biased region" description="Basic and acidic residues" evidence="4">
    <location>
        <begin position="1060"/>
        <end position="1069"/>
    </location>
</feature>
<reference evidence="7" key="1">
    <citation type="journal article" date="2005" name="Nature">
        <title>Sequencing of Aspergillus nidulans and comparative analysis with A. fumigatus and A. oryzae.</title>
        <authorList>
            <person name="Galagan J.E."/>
            <person name="Calvo S.E."/>
            <person name="Cuomo C."/>
            <person name="Ma L.J."/>
            <person name="Wortman J.R."/>
            <person name="Batzoglou S."/>
            <person name="Lee S.I."/>
            <person name="Basturkmen M."/>
            <person name="Spevak C.C."/>
            <person name="Clutterbuck J."/>
            <person name="Kapitonov V."/>
            <person name="Jurka J."/>
            <person name="Scazzocchio C."/>
            <person name="Farman M."/>
            <person name="Butler J."/>
            <person name="Purcell S."/>
            <person name="Harris S."/>
            <person name="Braus G.H."/>
            <person name="Draht O."/>
            <person name="Busch S."/>
            <person name="D'Enfert C."/>
            <person name="Bouchier C."/>
            <person name="Goldman G.H."/>
            <person name="Bell-Pedersen D."/>
            <person name="Griffiths-Jones S."/>
            <person name="Doonan J.H."/>
            <person name="Yu J."/>
            <person name="Vienken K."/>
            <person name="Pain A."/>
            <person name="Freitag M."/>
            <person name="Selker E.U."/>
            <person name="Archer D.B."/>
            <person name="Penalva M.A."/>
            <person name="Oakley B.R."/>
            <person name="Momany M."/>
            <person name="Tanaka T."/>
            <person name="Kumagai T."/>
            <person name="Asai K."/>
            <person name="Machida M."/>
            <person name="Nierman W.C."/>
            <person name="Denning D.W."/>
            <person name="Caddick M."/>
            <person name="Hynes M."/>
            <person name="Paoletti M."/>
            <person name="Fischer R."/>
            <person name="Miller B."/>
            <person name="Dyer P."/>
            <person name="Sachs M.S."/>
            <person name="Osmani S.A."/>
            <person name="Birren B.W."/>
        </authorList>
    </citation>
    <scope>NUCLEOTIDE SEQUENCE [LARGE SCALE GENOMIC DNA]</scope>
    <source>
        <strain evidence="7">FGSC A4 / ATCC 38163 / CBS 112.46 / NRRL 194 / M139</strain>
    </source>
</reference>
<dbReference type="EMBL" id="BN001305">
    <property type="protein sequence ID" value="CBF82175.1"/>
    <property type="molecule type" value="Genomic_DNA"/>
</dbReference>
<sequence>MDRPATGEEVQALYKSIHGSTDPSAIIPSLAGEDVYRANDLTRHLAVSPSAAHGAVHFTTEALLAGAFLMSKLQAENFAYPFKECKTPVQHAYQLMGKTEYAKEHTYSIMAAEGRLDSFNQFMQGKFFKPRKTPDRLQALGYDFAAVAREAGPLTSTVMVDIGGGRGELLLELKEAFPQFTAADLVVEEFQSDNDLRLDPGSEVTFVNWNYKDESSPQPVKGALVYHLAHILHNLPDLNAARLLQRISDAMAPYSRLLVHEFSKNRNYALMHASMIALYGGRERTGAEWRQMAALAGLRIAFEGYPDLVDNQIEMSSDPSLDRLAQHKVRIDSARKHPVSTAKDRITVIAFKPGKALVAIARPCRGQFLLLISPSRLDKPRIQSSLALTSVGPRECGAVTQLGEEKQNQATRGNDTIRVSGKLPGSLQGTLCHSVLALIFRFTVKTWARWVLPTVSSPERVWGAEDLLFAVGYAFDMAHMALIQKSLDYGLGQHIWTLTDVQRIGALKYDFLSQPIAGRIIDVAYFSGRRIDALSLRNDLVLVHVLQQRRQAYPNLNYDRNGGPDNRKLSHYSADCASVRPESIPIGFNTAVDFFLTVLSAIQLWQFSIRSVDRAPSSSNSFFARFKRLPRQARNRRIWQTIVLSGPLALSGCASIVKTYVRLLFFLHLAGSENYNIIPFVLWVKIENYSILLATCGPIIRLFVRVVFDKPHASRWDYPSNSHSNQYSHTRGRGLDFDLDGHRHRQNHGSVVMTVFGLKKGSSGPTSFGSDEMVRGKDRDARDGVGGVTVKTDITVQVAFSGGKASNTGANTCSLKMATSVVQGIRSDLPNGPTNKKTNRFISFSFPGVLRAASNSSNYQNGCLKQDHNEESCEPRTRRRTVDQLGINIVPTCATKSQTATMSVSETMWFRWTISSTQTITGHANISIKIPPNGIAGPNVNQIPGHKNHVEHHNRVCDLPEQKENVPAVAQGPPPEKEELILAISFWLVTDRIDDVEVDREEGERMELFCPNSVVPLDLSVAVVGEEASACGDIVPHSTGELSGSKQHTGVEEPPVDIQEQEKREKERSSPSPLLAMADLECGDGPSIKATAPPYSASKQGLAGGLNLDEAGAGEVSALHSMRLGLFCRMQQLMLDIFGLRNGTLYWAR</sequence>
<dbReference type="GO" id="GO:0008757">
    <property type="term" value="F:S-adenosylmethionine-dependent methyltransferase activity"/>
    <property type="evidence" value="ECO:0000318"/>
    <property type="project" value="GO_Central"/>
</dbReference>
<dbReference type="PANTHER" id="PTHR43712:SF18">
    <property type="entry name" value="PUTATIVE (AFU_ORTHOLOGUE AFUA_4G14240)-RELATED"/>
    <property type="match status" value="1"/>
</dbReference>
<evidence type="ECO:0000256" key="4">
    <source>
        <dbReference type="SAM" id="MobiDB-lite"/>
    </source>
</evidence>
<organism evidence="6 7">
    <name type="scientific">Emericella nidulans (strain FGSC A4 / ATCC 38163 / CBS 112.46 / NRRL 194 / M139)</name>
    <name type="common">Aspergillus nidulans</name>
    <dbReference type="NCBI Taxonomy" id="227321"/>
    <lineage>
        <taxon>Eukaryota</taxon>
        <taxon>Fungi</taxon>
        <taxon>Dikarya</taxon>
        <taxon>Ascomycota</taxon>
        <taxon>Pezizomycotina</taxon>
        <taxon>Eurotiomycetes</taxon>
        <taxon>Eurotiomycetidae</taxon>
        <taxon>Eurotiales</taxon>
        <taxon>Aspergillaceae</taxon>
        <taxon>Aspergillus</taxon>
        <taxon>Aspergillus subgen. Nidulantes</taxon>
    </lineage>
</organism>
<dbReference type="KEGG" id="ani:ANIA_05285"/>
<feature type="compositionally biased region" description="Basic and acidic residues" evidence="4">
    <location>
        <begin position="772"/>
        <end position="783"/>
    </location>
</feature>
<dbReference type="GO" id="GO:0008171">
    <property type="term" value="F:O-methyltransferase activity"/>
    <property type="evidence" value="ECO:0007669"/>
    <property type="project" value="InterPro"/>
</dbReference>
<name>Q5B2E5_EMENI</name>
<dbReference type="Gene3D" id="3.40.50.150">
    <property type="entry name" value="Vaccinia Virus protein VP39"/>
    <property type="match status" value="1"/>
</dbReference>
<proteinExistence type="predicted"/>
<dbReference type="SUPFAM" id="SSF53335">
    <property type="entry name" value="S-adenosyl-L-methionine-dependent methyltransferases"/>
    <property type="match status" value="1"/>
</dbReference>
<evidence type="ECO:0000313" key="7">
    <source>
        <dbReference type="Proteomes" id="UP000000560"/>
    </source>
</evidence>
<keyword evidence="3" id="KW-0949">S-adenosyl-L-methionine</keyword>
<reference evidence="7" key="2">
    <citation type="journal article" date="2009" name="Fungal Genet. Biol.">
        <title>The 2008 update of the Aspergillus nidulans genome annotation: a community effort.</title>
        <authorList>
            <person name="Wortman J.R."/>
            <person name="Gilsenan J.M."/>
            <person name="Joardar V."/>
            <person name="Deegan J."/>
            <person name="Clutterbuck J."/>
            <person name="Andersen M.R."/>
            <person name="Archer D."/>
            <person name="Bencina M."/>
            <person name="Braus G."/>
            <person name="Coutinho P."/>
            <person name="von Dohren H."/>
            <person name="Doonan J."/>
            <person name="Driessen A.J."/>
            <person name="Durek P."/>
            <person name="Espeso E."/>
            <person name="Fekete E."/>
            <person name="Flipphi M."/>
            <person name="Estrada C.G."/>
            <person name="Geysens S."/>
            <person name="Goldman G."/>
            <person name="de Groot P.W."/>
            <person name="Hansen K."/>
            <person name="Harris S.D."/>
            <person name="Heinekamp T."/>
            <person name="Helmstaedt K."/>
            <person name="Henrissat B."/>
            <person name="Hofmann G."/>
            <person name="Homan T."/>
            <person name="Horio T."/>
            <person name="Horiuchi H."/>
            <person name="James S."/>
            <person name="Jones M."/>
            <person name="Karaffa L."/>
            <person name="Karanyi Z."/>
            <person name="Kato M."/>
            <person name="Keller N."/>
            <person name="Kelly D.E."/>
            <person name="Kiel J.A."/>
            <person name="Kim J.M."/>
            <person name="van der Klei I.J."/>
            <person name="Klis F.M."/>
            <person name="Kovalchuk A."/>
            <person name="Krasevec N."/>
            <person name="Kubicek C.P."/>
            <person name="Liu B."/>
            <person name="Maccabe A."/>
            <person name="Meyer V."/>
            <person name="Mirabito P."/>
            <person name="Miskei M."/>
            <person name="Mos M."/>
            <person name="Mullins J."/>
            <person name="Nelson D.R."/>
            <person name="Nielsen J."/>
            <person name="Oakley B.R."/>
            <person name="Osmani S.A."/>
            <person name="Pakula T."/>
            <person name="Paszewski A."/>
            <person name="Paulsen I."/>
            <person name="Pilsyk S."/>
            <person name="Pocsi I."/>
            <person name="Punt P.J."/>
            <person name="Ram A.F."/>
            <person name="Ren Q."/>
            <person name="Robellet X."/>
            <person name="Robson G."/>
            <person name="Seiboth B."/>
            <person name="van Solingen P."/>
            <person name="Specht T."/>
            <person name="Sun J."/>
            <person name="Taheri-Talesh N."/>
            <person name="Takeshita N."/>
            <person name="Ussery D."/>
            <person name="vanKuyk P.A."/>
            <person name="Visser H."/>
            <person name="van de Vondervoort P.J."/>
            <person name="de Vries R.P."/>
            <person name="Walton J."/>
            <person name="Xiang X."/>
            <person name="Xiong Y."/>
            <person name="Zeng A.P."/>
            <person name="Brandt B.W."/>
            <person name="Cornell M.J."/>
            <person name="van den Hondel C.A."/>
            <person name="Visser J."/>
            <person name="Oliver S.G."/>
            <person name="Turner G."/>
        </authorList>
    </citation>
    <scope>GENOME REANNOTATION</scope>
    <source>
        <strain evidence="7">FGSC A4 / ATCC 38163 / CBS 112.46 / NRRL 194 / M139</strain>
    </source>
</reference>
<dbReference type="InParanoid" id="Q5B2E5"/>
<dbReference type="InterPro" id="IPR001077">
    <property type="entry name" value="COMT_C"/>
</dbReference>
<dbReference type="OrthoDB" id="1535081at2759"/>
<keyword evidence="2" id="KW-0808">Transferase</keyword>
<dbReference type="HOGENOM" id="CLU_276703_0_0_1"/>
<dbReference type="GO" id="GO:0044550">
    <property type="term" value="P:secondary metabolite biosynthetic process"/>
    <property type="evidence" value="ECO:0000318"/>
    <property type="project" value="GO_Central"/>
</dbReference>
<evidence type="ECO:0000256" key="3">
    <source>
        <dbReference type="ARBA" id="ARBA00022691"/>
    </source>
</evidence>
<feature type="domain" description="O-methyltransferase C-terminal" evidence="5">
    <location>
        <begin position="157"/>
        <end position="298"/>
    </location>
</feature>
<dbReference type="Proteomes" id="UP000000560">
    <property type="component" value="Chromosome V"/>
</dbReference>
<protein>
    <submittedName>
        <fullName evidence="6">O-methyltransferase, putative (AFU_orthologue AFUA_4G14240)</fullName>
    </submittedName>
</protein>
<evidence type="ECO:0000313" key="6">
    <source>
        <dbReference type="EMBL" id="CBF82175.1"/>
    </source>
</evidence>
<evidence type="ECO:0000256" key="1">
    <source>
        <dbReference type="ARBA" id="ARBA00022603"/>
    </source>
</evidence>
<gene>
    <name evidence="6" type="ORF">ANIA_05285</name>
</gene>
<accession>C8VGZ9</accession>
<dbReference type="Pfam" id="PF00891">
    <property type="entry name" value="Methyltransf_2"/>
    <property type="match status" value="1"/>
</dbReference>
<keyword evidence="7" id="KW-1185">Reference proteome</keyword>
<dbReference type="GeneID" id="2871575"/>
<evidence type="ECO:0000259" key="5">
    <source>
        <dbReference type="Pfam" id="PF00891"/>
    </source>
</evidence>
<keyword evidence="1" id="KW-0489">Methyltransferase</keyword>
<feature type="region of interest" description="Disordered" evidence="4">
    <location>
        <begin position="763"/>
        <end position="785"/>
    </location>
</feature>
<dbReference type="PROSITE" id="PS51683">
    <property type="entry name" value="SAM_OMT_II"/>
    <property type="match status" value="1"/>
</dbReference>
<dbReference type="eggNOG" id="ENOG502RQGF">
    <property type="taxonomic scope" value="Eukaryota"/>
</dbReference>
<accession>Q5B2E5</accession>
<dbReference type="InterPro" id="IPR016461">
    <property type="entry name" value="COMT-like"/>
</dbReference>
<dbReference type="RefSeq" id="XP_662889.1">
    <property type="nucleotide sequence ID" value="XM_657797.1"/>
</dbReference>
<evidence type="ECO:0000256" key="2">
    <source>
        <dbReference type="ARBA" id="ARBA00022679"/>
    </source>
</evidence>